<evidence type="ECO:0000313" key="1">
    <source>
        <dbReference type="EMBL" id="OGF95680.1"/>
    </source>
</evidence>
<comment type="caution">
    <text evidence="1">The sequence shown here is derived from an EMBL/GenBank/DDBJ whole genome shotgun (WGS) entry which is preliminary data.</text>
</comment>
<sequence length="307" mass="36163">MYNNKMRKEVTIMSVYYSSETRMLQELNKALTDRLNPGNNHTWLFAENSKEKIKINPVQFPDVNTKVFPGVAGWREDVISFLRGSFNHAGGLQTLLPYVETRFVVCTEPDFFIIRPKWISEMINAMKAKKISFFGAPYDPRRYNMYRYFPHVAFMAMDLSRVDKSTLDFNPIHSSSDIFHRIKKKILGKRANINTRRDTSSKIFERYHKTHASECIQPVFSGKIGFFDKILPDSLSFVPHKKDYFVRERFSKFGLPDFGNLYNWEEYFYRGKPYAFHMQGSKEKKDMAREGKAVKEFIEKIISNQQQ</sequence>
<dbReference type="AlphaFoldDB" id="A0A1F5Y649"/>
<dbReference type="Proteomes" id="UP000177720">
    <property type="component" value="Unassembled WGS sequence"/>
</dbReference>
<dbReference type="EMBL" id="MFIN01000012">
    <property type="protein sequence ID" value="OGF95680.1"/>
    <property type="molecule type" value="Genomic_DNA"/>
</dbReference>
<evidence type="ECO:0008006" key="3">
    <source>
        <dbReference type="Google" id="ProtNLM"/>
    </source>
</evidence>
<protein>
    <recommendedName>
        <fullName evidence="3">Glycosyltransferase</fullName>
    </recommendedName>
</protein>
<name>A0A1F5Y649_9BACT</name>
<accession>A0A1F5Y649</accession>
<dbReference type="InterPro" id="IPR029044">
    <property type="entry name" value="Nucleotide-diphossugar_trans"/>
</dbReference>
<dbReference type="SUPFAM" id="SSF53448">
    <property type="entry name" value="Nucleotide-diphospho-sugar transferases"/>
    <property type="match status" value="1"/>
</dbReference>
<gene>
    <name evidence="1" type="ORF">A2Y47_01680</name>
</gene>
<evidence type="ECO:0000313" key="2">
    <source>
        <dbReference type="Proteomes" id="UP000177720"/>
    </source>
</evidence>
<reference evidence="1 2" key="1">
    <citation type="journal article" date="2016" name="Nat. Commun.">
        <title>Thousands of microbial genomes shed light on interconnected biogeochemical processes in an aquifer system.</title>
        <authorList>
            <person name="Anantharaman K."/>
            <person name="Brown C.T."/>
            <person name="Hug L.A."/>
            <person name="Sharon I."/>
            <person name="Castelle C.J."/>
            <person name="Probst A.J."/>
            <person name="Thomas B.C."/>
            <person name="Singh A."/>
            <person name="Wilkins M.J."/>
            <person name="Karaoz U."/>
            <person name="Brodie E.L."/>
            <person name="Williams K.H."/>
            <person name="Hubbard S.S."/>
            <person name="Banfield J.F."/>
        </authorList>
    </citation>
    <scope>NUCLEOTIDE SEQUENCE [LARGE SCALE GENOMIC DNA]</scope>
</reference>
<proteinExistence type="predicted"/>
<organism evidence="1 2">
    <name type="scientific">Candidatus Giovannonibacteria bacterium RIFCSPLOWO2_12_43_8</name>
    <dbReference type="NCBI Taxonomy" id="1798361"/>
    <lineage>
        <taxon>Bacteria</taxon>
        <taxon>Candidatus Giovannoniibacteriota</taxon>
    </lineage>
</organism>